<gene>
    <name evidence="1" type="ORF">WLH_04290</name>
</gene>
<organism evidence="1 2">
    <name type="scientific">Escherichia coli O25b:H4</name>
    <dbReference type="NCBI Taxonomy" id="941280"/>
    <lineage>
        <taxon>Bacteria</taxon>
        <taxon>Pseudomonadati</taxon>
        <taxon>Pseudomonadota</taxon>
        <taxon>Gammaproteobacteria</taxon>
        <taxon>Enterobacterales</taxon>
        <taxon>Enterobacteriaceae</taxon>
        <taxon>Escherichia</taxon>
    </lineage>
</organism>
<sequence length="30" mass="3194">MPGVLLYFSMAYFLCCNGMGVSVHANPAVT</sequence>
<reference evidence="1 2" key="1">
    <citation type="submission" date="2016-03" db="EMBL/GenBank/DDBJ databases">
        <title>Genome Sequence and Comparative Pathogenic Determinants of Uropathogenic Escherichia coli O25b:H4, a Clinical Isolate from Saudi Arabia.</title>
        <authorList>
            <person name="Alyamani E.A.J."/>
            <person name="Khiyami M.A."/>
            <person name="Booq R.Y."/>
            <person name="Bahwerth F.S."/>
            <person name="Vaisvil B."/>
            <person name="Schmitt D.P."/>
            <person name="Kapatral V."/>
        </authorList>
    </citation>
    <scope>NUCLEOTIDE SEQUENCE [LARGE SCALE GENOMIC DNA]</scope>
    <source>
        <strain evidence="1 2">O25b:H4</strain>
    </source>
</reference>
<evidence type="ECO:0000313" key="1">
    <source>
        <dbReference type="EMBL" id="ANK05551.1"/>
    </source>
</evidence>
<evidence type="ECO:0000313" key="2">
    <source>
        <dbReference type="Proteomes" id="UP000183316"/>
    </source>
</evidence>
<dbReference type="EMBL" id="CP015085">
    <property type="protein sequence ID" value="ANK05551.1"/>
    <property type="molecule type" value="Genomic_DNA"/>
</dbReference>
<proteinExistence type="predicted"/>
<dbReference type="Proteomes" id="UP000183316">
    <property type="component" value="Chromosome"/>
</dbReference>
<accession>A0A192CIL8</accession>
<name>A0A192CIL8_ECO25</name>
<protein>
    <submittedName>
        <fullName evidence="1">Uncharacterized protein</fullName>
    </submittedName>
</protein>
<dbReference type="AlphaFoldDB" id="A0A192CIL8"/>